<evidence type="ECO:0000256" key="7">
    <source>
        <dbReference type="ARBA" id="ARBA00023136"/>
    </source>
</evidence>
<keyword evidence="4" id="KW-1003">Cell membrane</keyword>
<dbReference type="InterPro" id="IPR003439">
    <property type="entry name" value="ABC_transporter-like_ATP-bd"/>
</dbReference>
<evidence type="ECO:0000256" key="4">
    <source>
        <dbReference type="ARBA" id="ARBA00022475"/>
    </source>
</evidence>
<dbReference type="PROSITE" id="PS50893">
    <property type="entry name" value="ABC_TRANSPORTER_2"/>
    <property type="match status" value="2"/>
</dbReference>
<dbReference type="SMART" id="SM00382">
    <property type="entry name" value="AAA"/>
    <property type="match status" value="2"/>
</dbReference>
<dbReference type="PANTHER" id="PTHR43297">
    <property type="entry name" value="OLIGOPEPTIDE TRANSPORT ATP-BINDING PROTEIN APPD"/>
    <property type="match status" value="1"/>
</dbReference>
<proteinExistence type="inferred from homology"/>
<dbReference type="Gene3D" id="3.40.50.300">
    <property type="entry name" value="P-loop containing nucleotide triphosphate hydrolases"/>
    <property type="match status" value="2"/>
</dbReference>
<dbReference type="RefSeq" id="WP_137095547.1">
    <property type="nucleotide sequence ID" value="NZ_SWMS01000008.1"/>
</dbReference>
<comment type="similarity">
    <text evidence="2">Belongs to the ABC transporter superfamily.</text>
</comment>
<evidence type="ECO:0000259" key="9">
    <source>
        <dbReference type="PROSITE" id="PS50893"/>
    </source>
</evidence>
<dbReference type="InterPro" id="IPR013563">
    <property type="entry name" value="Oligopep_ABC_C"/>
</dbReference>
<organism evidence="10 11">
    <name type="scientific">Prauserella endophytica</name>
    <dbReference type="NCBI Taxonomy" id="1592324"/>
    <lineage>
        <taxon>Bacteria</taxon>
        <taxon>Bacillati</taxon>
        <taxon>Actinomycetota</taxon>
        <taxon>Actinomycetes</taxon>
        <taxon>Pseudonocardiales</taxon>
        <taxon>Pseudonocardiaceae</taxon>
        <taxon>Prauserella</taxon>
        <taxon>Prauserella coralliicola group</taxon>
    </lineage>
</organism>
<dbReference type="CDD" id="cd03257">
    <property type="entry name" value="ABC_NikE_OppD_transporters"/>
    <property type="match status" value="2"/>
</dbReference>
<keyword evidence="3" id="KW-0813">Transport</keyword>
<keyword evidence="7" id="KW-0472">Membrane</keyword>
<evidence type="ECO:0000256" key="3">
    <source>
        <dbReference type="ARBA" id="ARBA00022448"/>
    </source>
</evidence>
<dbReference type="InterPro" id="IPR050388">
    <property type="entry name" value="ABC_Ni/Peptide_Import"/>
</dbReference>
<dbReference type="PANTHER" id="PTHR43297:SF2">
    <property type="entry name" value="DIPEPTIDE TRANSPORT ATP-BINDING PROTEIN DPPD"/>
    <property type="match status" value="1"/>
</dbReference>
<evidence type="ECO:0000313" key="10">
    <source>
        <dbReference type="EMBL" id="TKG70523.1"/>
    </source>
</evidence>
<accession>A0ABY2S5E6</accession>
<dbReference type="Pfam" id="PF08352">
    <property type="entry name" value="oligo_HPY"/>
    <property type="match status" value="2"/>
</dbReference>
<comment type="caution">
    <text evidence="10">The sequence shown here is derived from an EMBL/GenBank/DDBJ whole genome shotgun (WGS) entry which is preliminary data.</text>
</comment>
<dbReference type="NCBIfam" id="NF007739">
    <property type="entry name" value="PRK10419.1"/>
    <property type="match status" value="2"/>
</dbReference>
<keyword evidence="6 10" id="KW-0067">ATP-binding</keyword>
<evidence type="ECO:0000256" key="1">
    <source>
        <dbReference type="ARBA" id="ARBA00004202"/>
    </source>
</evidence>
<keyword evidence="11" id="KW-1185">Reference proteome</keyword>
<dbReference type="InterPro" id="IPR027417">
    <property type="entry name" value="P-loop_NTPase"/>
</dbReference>
<dbReference type="Pfam" id="PF00005">
    <property type="entry name" value="ABC_tran"/>
    <property type="match status" value="2"/>
</dbReference>
<reference evidence="10 11" key="1">
    <citation type="journal article" date="2015" name="Antonie Van Leeuwenhoek">
        <title>Prauserella endophytica sp. nov., an endophytic actinobacterium isolated from Tamarix taklamakanensis.</title>
        <authorList>
            <person name="Liu J.M."/>
            <person name="Habden X."/>
            <person name="Guo L."/>
            <person name="Tuo L."/>
            <person name="Jiang Z.K."/>
            <person name="Liu S.W."/>
            <person name="Liu X.F."/>
            <person name="Chen L."/>
            <person name="Li R.F."/>
            <person name="Zhang Y.Q."/>
            <person name="Sun C.H."/>
        </authorList>
    </citation>
    <scope>NUCLEOTIDE SEQUENCE [LARGE SCALE GENOMIC DNA]</scope>
    <source>
        <strain evidence="10 11">CGMCC 4.7182</strain>
    </source>
</reference>
<dbReference type="GO" id="GO:0005524">
    <property type="term" value="F:ATP binding"/>
    <property type="evidence" value="ECO:0007669"/>
    <property type="project" value="UniProtKB-KW"/>
</dbReference>
<feature type="domain" description="ABC transporter" evidence="9">
    <location>
        <begin position="364"/>
        <end position="610"/>
    </location>
</feature>
<dbReference type="NCBIfam" id="NF008453">
    <property type="entry name" value="PRK11308.1"/>
    <property type="match status" value="2"/>
</dbReference>
<gene>
    <name evidence="10" type="ORF">FCN18_16685</name>
</gene>
<dbReference type="PROSITE" id="PS00211">
    <property type="entry name" value="ABC_TRANSPORTER_1"/>
    <property type="match status" value="2"/>
</dbReference>
<keyword evidence="5" id="KW-0547">Nucleotide-binding</keyword>
<feature type="domain" description="ABC transporter" evidence="9">
    <location>
        <begin position="23"/>
        <end position="274"/>
    </location>
</feature>
<feature type="region of interest" description="Disordered" evidence="8">
    <location>
        <begin position="1"/>
        <end position="20"/>
    </location>
</feature>
<dbReference type="EMBL" id="SWMS01000008">
    <property type="protein sequence ID" value="TKG70523.1"/>
    <property type="molecule type" value="Genomic_DNA"/>
</dbReference>
<dbReference type="InterPro" id="IPR017871">
    <property type="entry name" value="ABC_transporter-like_CS"/>
</dbReference>
<evidence type="ECO:0000256" key="8">
    <source>
        <dbReference type="SAM" id="MobiDB-lite"/>
    </source>
</evidence>
<comment type="subcellular location">
    <subcellularLocation>
        <location evidence="1">Cell membrane</location>
        <topology evidence="1">Peripheral membrane protein</topology>
    </subcellularLocation>
</comment>
<protein>
    <submittedName>
        <fullName evidence="10">ABC transporter ATP-binding protein</fullName>
    </submittedName>
</protein>
<name>A0ABY2S5E6_9PSEU</name>
<evidence type="ECO:0000256" key="6">
    <source>
        <dbReference type="ARBA" id="ARBA00022840"/>
    </source>
</evidence>
<dbReference type="Proteomes" id="UP000309992">
    <property type="component" value="Unassembled WGS sequence"/>
</dbReference>
<evidence type="ECO:0000256" key="2">
    <source>
        <dbReference type="ARBA" id="ARBA00005417"/>
    </source>
</evidence>
<dbReference type="SUPFAM" id="SSF52540">
    <property type="entry name" value="P-loop containing nucleoside triphosphate hydrolases"/>
    <property type="match status" value="2"/>
</dbReference>
<evidence type="ECO:0000256" key="5">
    <source>
        <dbReference type="ARBA" id="ARBA00022741"/>
    </source>
</evidence>
<dbReference type="NCBIfam" id="TIGR01727">
    <property type="entry name" value="oligo_HPY"/>
    <property type="match status" value="2"/>
</dbReference>
<dbReference type="InterPro" id="IPR003593">
    <property type="entry name" value="AAA+_ATPase"/>
</dbReference>
<sequence length="697" mass="75045">MSVVDSRAAGGPRSAQGDGGPVLRVRDLRVGFTGNGAEVVAADGLDFEVRPGETLGIVGESGSGKSATVAAVMGLLPGTASVRAGEISLLGEDLLRVSPRRLRQLRGNDVAMVFQDPMTSLDPVMTIGDQIGEAITAHQHDLSKARVRERAAELLSLVGVSSPERRLDQYPHEFSGGMRQRVVIAMAIANDPRLLIADEPTTALDVTVQAQVLEALRAARDATGAATILITHDLGVVAEMADRLVVMYAGRIVEHGPVREVLRDPRHPYTRGLLDGLPRLDRRVARLRPIPGQPPDLAAIPGACAFHERCALSQDRARCREERPALRVTATGRESACHFAEEVAGAGAEPDEPRTAGTPGPVVLEVRDLVKRFPDRRSGRGEVSAVDGVSFALRAGETLGVVGESGCGKSTVGRAIVRLLEPSGGRIVFHGTDLTAANRRALRAAARGLQLVFQDPFASLNPRMTVRQVLAEPLRVHRLVTGDRIAARVTELMDLVRLNPEHADRYPHEFSGGQRQRVAVARALAMEPSVLVLDEPVSALDVSIQAQVLNMLDRVQRELGLAYVFISHDLSVVRHLCDRIAVMYLGRIVELADNGELYERPAHPYTQALLSAVPVPDPDQARRRDRIILRGAPPSPADPPSGCRFRTRCWRAEQRCADETPPLVPHGTVAHPVACHFADGGAPAFVPTDDVAEKGNL</sequence>
<evidence type="ECO:0000313" key="11">
    <source>
        <dbReference type="Proteomes" id="UP000309992"/>
    </source>
</evidence>